<keyword evidence="2" id="KW-1185">Reference proteome</keyword>
<name>A0A6G0U1X5_APHGL</name>
<evidence type="ECO:0000313" key="1">
    <source>
        <dbReference type="EMBL" id="KAE9542967.1"/>
    </source>
</evidence>
<accession>A0A6G0U1X5</accession>
<proteinExistence type="predicted"/>
<dbReference type="EMBL" id="VYZN01000009">
    <property type="protein sequence ID" value="KAE9542967.1"/>
    <property type="molecule type" value="Genomic_DNA"/>
</dbReference>
<reference evidence="1 2" key="1">
    <citation type="submission" date="2019-08" db="EMBL/GenBank/DDBJ databases">
        <title>The genome of the soybean aphid Biotype 1, its phylome, world population structure and adaptation to the North American continent.</title>
        <authorList>
            <person name="Giordano R."/>
            <person name="Donthu R.K."/>
            <person name="Hernandez A.G."/>
            <person name="Wright C.L."/>
            <person name="Zimin A.V."/>
        </authorList>
    </citation>
    <scope>NUCLEOTIDE SEQUENCE [LARGE SCALE GENOMIC DNA]</scope>
    <source>
        <tissue evidence="1">Whole aphids</tissue>
    </source>
</reference>
<comment type="caution">
    <text evidence="1">The sequence shown here is derived from an EMBL/GenBank/DDBJ whole genome shotgun (WGS) entry which is preliminary data.</text>
</comment>
<sequence>MENLTNGMLLSEDIIYLQPTASIELYNIIHYLQYSLSIPSDIKFNNTRFVLLNLNRTLPSSGRTNEEQTLYLVLLLITEINLQISNVLSYSSGSVKYLTLSISNNYKQVIKTQYLCGAWTIGSFPHKTITYTLRYQCTNQFTIFPIAQMEVGYCFVGSLVATKPENNKINELCDYLCYSSDKSLTRNACKSFHSVFNLNFYHHHANIFIIIEVLKIFDISNKYVFKKRTSNCNIPKKK</sequence>
<dbReference type="AlphaFoldDB" id="A0A6G0U1X5"/>
<organism evidence="1 2">
    <name type="scientific">Aphis glycines</name>
    <name type="common">Soybean aphid</name>
    <dbReference type="NCBI Taxonomy" id="307491"/>
    <lineage>
        <taxon>Eukaryota</taxon>
        <taxon>Metazoa</taxon>
        <taxon>Ecdysozoa</taxon>
        <taxon>Arthropoda</taxon>
        <taxon>Hexapoda</taxon>
        <taxon>Insecta</taxon>
        <taxon>Pterygota</taxon>
        <taxon>Neoptera</taxon>
        <taxon>Paraneoptera</taxon>
        <taxon>Hemiptera</taxon>
        <taxon>Sternorrhyncha</taxon>
        <taxon>Aphidomorpha</taxon>
        <taxon>Aphidoidea</taxon>
        <taxon>Aphididae</taxon>
        <taxon>Aphidini</taxon>
        <taxon>Aphis</taxon>
        <taxon>Aphis</taxon>
    </lineage>
</organism>
<evidence type="ECO:0000313" key="2">
    <source>
        <dbReference type="Proteomes" id="UP000475862"/>
    </source>
</evidence>
<protein>
    <submittedName>
        <fullName evidence="1">Uncharacterized protein</fullName>
    </submittedName>
</protein>
<dbReference type="Proteomes" id="UP000475862">
    <property type="component" value="Unassembled WGS sequence"/>
</dbReference>
<gene>
    <name evidence="1" type="ORF">AGLY_002878</name>
</gene>